<organism evidence="3 4">
    <name type="scientific">Methylobacterium soli</name>
    <dbReference type="NCBI Taxonomy" id="553447"/>
    <lineage>
        <taxon>Bacteria</taxon>
        <taxon>Pseudomonadati</taxon>
        <taxon>Pseudomonadota</taxon>
        <taxon>Alphaproteobacteria</taxon>
        <taxon>Hyphomicrobiales</taxon>
        <taxon>Methylobacteriaceae</taxon>
        <taxon>Methylobacterium</taxon>
    </lineage>
</organism>
<feature type="domain" description="HD" evidence="2">
    <location>
        <begin position="69"/>
        <end position="253"/>
    </location>
</feature>
<dbReference type="InterPro" id="IPR027432">
    <property type="entry name" value="dGTP_triphosphohydrolase_C"/>
</dbReference>
<evidence type="ECO:0000313" key="3">
    <source>
        <dbReference type="EMBL" id="KAB1079160.1"/>
    </source>
</evidence>
<comment type="caution">
    <text evidence="3">The sequence shown here is derived from an EMBL/GenBank/DDBJ whole genome shotgun (WGS) entry which is preliminary data.</text>
</comment>
<dbReference type="Pfam" id="PF01966">
    <property type="entry name" value="HD"/>
    <property type="match status" value="1"/>
</dbReference>
<dbReference type="GO" id="GO:0008832">
    <property type="term" value="F:dGTPase activity"/>
    <property type="evidence" value="ECO:0007669"/>
    <property type="project" value="TreeGrafter"/>
</dbReference>
<evidence type="ECO:0000313" key="4">
    <source>
        <dbReference type="Proteomes" id="UP000474159"/>
    </source>
</evidence>
<dbReference type="PROSITE" id="PS51831">
    <property type="entry name" value="HD"/>
    <property type="match status" value="1"/>
</dbReference>
<dbReference type="RefSeq" id="WP_151000324.1">
    <property type="nucleotide sequence ID" value="NZ_BPQY01000224.1"/>
</dbReference>
<dbReference type="InterPro" id="IPR003607">
    <property type="entry name" value="HD/PDEase_dom"/>
</dbReference>
<gene>
    <name evidence="3" type="primary">dgt</name>
    <name evidence="3" type="ORF">F6X53_12390</name>
</gene>
<dbReference type="InterPro" id="IPR006674">
    <property type="entry name" value="HD_domain"/>
</dbReference>
<accession>A0A6L3SYL7</accession>
<protein>
    <submittedName>
        <fullName evidence="3">DNTP triphosphohydrolase</fullName>
    </submittedName>
</protein>
<dbReference type="InterPro" id="IPR006261">
    <property type="entry name" value="dGTPase"/>
</dbReference>
<name>A0A6L3SYL7_9HYPH</name>
<dbReference type="OrthoDB" id="9803619at2"/>
<dbReference type="GO" id="GO:0006203">
    <property type="term" value="P:dGTP catabolic process"/>
    <property type="evidence" value="ECO:0007669"/>
    <property type="project" value="TreeGrafter"/>
</dbReference>
<dbReference type="Gene3D" id="1.10.3410.10">
    <property type="entry name" value="putative deoxyguanosinetriphosphate triphosphohydrolase like domain"/>
    <property type="match status" value="1"/>
</dbReference>
<dbReference type="NCBIfam" id="TIGR01353">
    <property type="entry name" value="dGTP_triPase"/>
    <property type="match status" value="1"/>
</dbReference>
<dbReference type="AlphaFoldDB" id="A0A6L3SYL7"/>
<dbReference type="InterPro" id="IPR023293">
    <property type="entry name" value="dGTP_triP_hydro_central_sf"/>
</dbReference>
<dbReference type="Pfam" id="PF13286">
    <property type="entry name" value="HD_assoc"/>
    <property type="match status" value="1"/>
</dbReference>
<sequence length="456" mass="51105">MTRMSWGKLLSRTRYVSDFSRQAPVTHPVSQVSVFLEDAERIMYSSPFRRMQGKTQVHPLPVLDYVRTRLTHTIEVAHAGRIIATECARSLKERGDLTVDAAAFADVTYAGCLAHDIGNPPFGHIGEFAIQTWFERNLSEGRLTARLKDIDEIEDFLKFDGNAQGFRILTATTGWRVAGGLQLSYAALGTFSKYPWASKSAPADKKKFGYMAADATAAKKIYSELGLIDRGDGRLCRHPLAFIVEAADDICYLTTDIEDAFRTKFIKFESAERLLKDIAEAASHAPRYPELKSANEQDRIAYLRGGAVSALIDAATQSFITEHDNILQGKFTSSLLDVSKFKSNVADIRNFCREVVYKDIAKMQVEAAGYNIIMTLMDLFGGMLDQFIERGKDKLDMRNDGIYQLMPREFREALNQADTYRCYLVLVDYISGMTDRFALDLFQKLTGSSVGLGRMG</sequence>
<keyword evidence="4" id="KW-1185">Reference proteome</keyword>
<dbReference type="Gene3D" id="1.10.3210.10">
    <property type="entry name" value="Hypothetical protein af1432"/>
    <property type="match status" value="1"/>
</dbReference>
<dbReference type="InterPro" id="IPR050135">
    <property type="entry name" value="dGTPase-like"/>
</dbReference>
<dbReference type="Proteomes" id="UP000474159">
    <property type="component" value="Unassembled WGS sequence"/>
</dbReference>
<proteinExistence type="predicted"/>
<dbReference type="CDD" id="cd00077">
    <property type="entry name" value="HDc"/>
    <property type="match status" value="1"/>
</dbReference>
<evidence type="ECO:0000259" key="2">
    <source>
        <dbReference type="PROSITE" id="PS51831"/>
    </source>
</evidence>
<dbReference type="PANTHER" id="PTHR11373:SF32">
    <property type="entry name" value="DEOXYGUANOSINETRIPHOSPHATE TRIPHOSPHOHYDROLASE"/>
    <property type="match status" value="1"/>
</dbReference>
<dbReference type="EMBL" id="VZZK01000010">
    <property type="protein sequence ID" value="KAB1079160.1"/>
    <property type="molecule type" value="Genomic_DNA"/>
</dbReference>
<dbReference type="SUPFAM" id="SSF109604">
    <property type="entry name" value="HD-domain/PDEase-like"/>
    <property type="match status" value="1"/>
</dbReference>
<dbReference type="Gene3D" id="1.10.3550.10">
    <property type="entry name" value="eoxyguanosinetriphosphate triphosphohydrolase domain-like"/>
    <property type="match status" value="1"/>
</dbReference>
<evidence type="ECO:0000256" key="1">
    <source>
        <dbReference type="ARBA" id="ARBA00022801"/>
    </source>
</evidence>
<dbReference type="InterPro" id="IPR026875">
    <property type="entry name" value="PHydrolase_assoc_dom"/>
</dbReference>
<reference evidence="3 4" key="1">
    <citation type="submission" date="2019-09" db="EMBL/GenBank/DDBJ databases">
        <title>YIM 48816 draft genome.</title>
        <authorList>
            <person name="Jiang L."/>
        </authorList>
    </citation>
    <scope>NUCLEOTIDE SEQUENCE [LARGE SCALE GENOMIC DNA]</scope>
    <source>
        <strain evidence="3 4">YIM 48816</strain>
    </source>
</reference>
<keyword evidence="1 3" id="KW-0378">Hydrolase</keyword>
<dbReference type="PANTHER" id="PTHR11373">
    <property type="entry name" value="DEOXYNUCLEOSIDE TRIPHOSPHATE TRIPHOSPHOHYDROLASE"/>
    <property type="match status" value="1"/>
</dbReference>
<dbReference type="SMART" id="SM00471">
    <property type="entry name" value="HDc"/>
    <property type="match status" value="1"/>
</dbReference>